<dbReference type="KEGG" id="act:ACLA_084080"/>
<dbReference type="STRING" id="344612.A1CTS6"/>
<sequence length="169" mass="18191">MVLSRPQIIRISLRAVGASARRPIQQAGRRTYASAADSKNMKKSSNFRWLMASVGLSVPAAFYIMQTGPASATPSHGHHGEGRLTEIPPVKPEQRLEKVPENTKPSSIDEAASRKPPAGDNTMSTKQEGLDNTDTANPFVADPGKSMKGEGETDSVKLKGTIDPSRPQR</sequence>
<name>A1CTS6_ASPCL</name>
<dbReference type="GeneID" id="4700486"/>
<dbReference type="Proteomes" id="UP000006701">
    <property type="component" value="Unassembled WGS sequence"/>
</dbReference>
<protein>
    <submittedName>
        <fullName evidence="2">Uncharacterized protein</fullName>
    </submittedName>
</protein>
<dbReference type="OrthoDB" id="4590707at2759"/>
<proteinExistence type="predicted"/>
<evidence type="ECO:0000256" key="1">
    <source>
        <dbReference type="SAM" id="MobiDB-lite"/>
    </source>
</evidence>
<feature type="region of interest" description="Disordered" evidence="1">
    <location>
        <begin position="68"/>
        <end position="169"/>
    </location>
</feature>
<dbReference type="RefSeq" id="XP_001268139.1">
    <property type="nucleotide sequence ID" value="XM_001268138.1"/>
</dbReference>
<keyword evidence="3" id="KW-1185">Reference proteome</keyword>
<dbReference type="HOGENOM" id="CLU_075332_1_0_1"/>
<dbReference type="AlphaFoldDB" id="A1CTS6"/>
<organism evidence="2 3">
    <name type="scientific">Aspergillus clavatus (strain ATCC 1007 / CBS 513.65 / DSM 816 / NCTC 3887 / NRRL 1 / QM 1276 / 107)</name>
    <dbReference type="NCBI Taxonomy" id="344612"/>
    <lineage>
        <taxon>Eukaryota</taxon>
        <taxon>Fungi</taxon>
        <taxon>Dikarya</taxon>
        <taxon>Ascomycota</taxon>
        <taxon>Pezizomycotina</taxon>
        <taxon>Eurotiomycetes</taxon>
        <taxon>Eurotiomycetidae</taxon>
        <taxon>Eurotiales</taxon>
        <taxon>Aspergillaceae</taxon>
        <taxon>Aspergillus</taxon>
        <taxon>Aspergillus subgen. Fumigati</taxon>
    </lineage>
</organism>
<feature type="compositionally biased region" description="Basic and acidic residues" evidence="1">
    <location>
        <begin position="92"/>
        <end position="101"/>
    </location>
</feature>
<evidence type="ECO:0000313" key="3">
    <source>
        <dbReference type="Proteomes" id="UP000006701"/>
    </source>
</evidence>
<feature type="compositionally biased region" description="Basic and acidic residues" evidence="1">
    <location>
        <begin position="145"/>
        <end position="157"/>
    </location>
</feature>
<dbReference type="OMA" id="PAKMNTS"/>
<dbReference type="EMBL" id="DS027060">
    <property type="protein sequence ID" value="EAW06713.1"/>
    <property type="molecule type" value="Genomic_DNA"/>
</dbReference>
<dbReference type="VEuPathDB" id="FungiDB:ACLA_084080"/>
<evidence type="ECO:0000313" key="2">
    <source>
        <dbReference type="EMBL" id="EAW06713.1"/>
    </source>
</evidence>
<feature type="compositionally biased region" description="Polar residues" evidence="1">
    <location>
        <begin position="121"/>
        <end position="136"/>
    </location>
</feature>
<gene>
    <name evidence="2" type="ORF">ACLA_084080</name>
</gene>
<reference evidence="2 3" key="1">
    <citation type="journal article" date="2008" name="PLoS Genet.">
        <title>Genomic islands in the pathogenic filamentous fungus Aspergillus fumigatus.</title>
        <authorList>
            <person name="Fedorova N.D."/>
            <person name="Khaldi N."/>
            <person name="Joardar V.S."/>
            <person name="Maiti R."/>
            <person name="Amedeo P."/>
            <person name="Anderson M.J."/>
            <person name="Crabtree J."/>
            <person name="Silva J.C."/>
            <person name="Badger J.H."/>
            <person name="Albarraq A."/>
            <person name="Angiuoli S."/>
            <person name="Bussey H."/>
            <person name="Bowyer P."/>
            <person name="Cotty P.J."/>
            <person name="Dyer P.S."/>
            <person name="Egan A."/>
            <person name="Galens K."/>
            <person name="Fraser-Liggett C.M."/>
            <person name="Haas B.J."/>
            <person name="Inman J.M."/>
            <person name="Kent R."/>
            <person name="Lemieux S."/>
            <person name="Malavazi I."/>
            <person name="Orvis J."/>
            <person name="Roemer T."/>
            <person name="Ronning C.M."/>
            <person name="Sundaram J.P."/>
            <person name="Sutton G."/>
            <person name="Turner G."/>
            <person name="Venter J.C."/>
            <person name="White O.R."/>
            <person name="Whitty B.R."/>
            <person name="Youngman P."/>
            <person name="Wolfe K.H."/>
            <person name="Goldman G.H."/>
            <person name="Wortman J.R."/>
            <person name="Jiang B."/>
            <person name="Denning D.W."/>
            <person name="Nierman W.C."/>
        </authorList>
    </citation>
    <scope>NUCLEOTIDE SEQUENCE [LARGE SCALE GENOMIC DNA]</scope>
    <source>
        <strain evidence="3">ATCC 1007 / CBS 513.65 / DSM 816 / NCTC 3887 / NRRL 1</strain>
    </source>
</reference>
<accession>A1CTS6</accession>
<dbReference type="eggNOG" id="ENOG502S4C0">
    <property type="taxonomic scope" value="Eukaryota"/>
</dbReference>